<dbReference type="PANTHER" id="PTHR11439:SF470">
    <property type="entry name" value="CYSTEINE-RICH RLK (RECEPTOR-LIKE PROTEIN KINASE) 8"/>
    <property type="match status" value="1"/>
</dbReference>
<dbReference type="CDD" id="cd09272">
    <property type="entry name" value="RNase_HI_RT_Ty1"/>
    <property type="match status" value="1"/>
</dbReference>
<organism evidence="1">
    <name type="scientific">Sesamum radiatum</name>
    <name type="common">Black benniseed</name>
    <dbReference type="NCBI Taxonomy" id="300843"/>
    <lineage>
        <taxon>Eukaryota</taxon>
        <taxon>Viridiplantae</taxon>
        <taxon>Streptophyta</taxon>
        <taxon>Embryophyta</taxon>
        <taxon>Tracheophyta</taxon>
        <taxon>Spermatophyta</taxon>
        <taxon>Magnoliopsida</taxon>
        <taxon>eudicotyledons</taxon>
        <taxon>Gunneridae</taxon>
        <taxon>Pentapetalae</taxon>
        <taxon>asterids</taxon>
        <taxon>lamiids</taxon>
        <taxon>Lamiales</taxon>
        <taxon>Pedaliaceae</taxon>
        <taxon>Sesamum</taxon>
    </lineage>
</organism>
<dbReference type="PANTHER" id="PTHR11439">
    <property type="entry name" value="GAG-POL-RELATED RETROTRANSPOSON"/>
    <property type="match status" value="1"/>
</dbReference>
<gene>
    <name evidence="1" type="ORF">Sradi_6170100</name>
</gene>
<sequence>MAATVCELRWISFVLSDFGISVSTPIKMFCDNQAALYIMANPVFHERTKHIEIDCHVVRNAYKDNFIAPSHVPSSLQLADLFTKILPSKVFSDLVSKLGLFSMVPTPTCGGAIGFVGDIAAAIADFQLKLEEDDDILDAG</sequence>
<reference evidence="1" key="1">
    <citation type="submission" date="2020-06" db="EMBL/GenBank/DDBJ databases">
        <authorList>
            <person name="Li T."/>
            <person name="Hu X."/>
            <person name="Zhang T."/>
            <person name="Song X."/>
            <person name="Zhang H."/>
            <person name="Dai N."/>
            <person name="Sheng W."/>
            <person name="Hou X."/>
            <person name="Wei L."/>
        </authorList>
    </citation>
    <scope>NUCLEOTIDE SEQUENCE</scope>
    <source>
        <strain evidence="1">G02</strain>
        <tissue evidence="1">Leaf</tissue>
    </source>
</reference>
<evidence type="ECO:0008006" key="2">
    <source>
        <dbReference type="Google" id="ProtNLM"/>
    </source>
</evidence>
<comment type="caution">
    <text evidence="1">The sequence shown here is derived from an EMBL/GenBank/DDBJ whole genome shotgun (WGS) entry which is preliminary data.</text>
</comment>
<reference evidence="1" key="2">
    <citation type="journal article" date="2024" name="Plant">
        <title>Genomic evolution and insights into agronomic trait innovations of Sesamum species.</title>
        <authorList>
            <person name="Miao H."/>
            <person name="Wang L."/>
            <person name="Qu L."/>
            <person name="Liu H."/>
            <person name="Sun Y."/>
            <person name="Le M."/>
            <person name="Wang Q."/>
            <person name="Wei S."/>
            <person name="Zheng Y."/>
            <person name="Lin W."/>
            <person name="Duan Y."/>
            <person name="Cao H."/>
            <person name="Xiong S."/>
            <person name="Wang X."/>
            <person name="Wei L."/>
            <person name="Li C."/>
            <person name="Ma Q."/>
            <person name="Ju M."/>
            <person name="Zhao R."/>
            <person name="Li G."/>
            <person name="Mu C."/>
            <person name="Tian Q."/>
            <person name="Mei H."/>
            <person name="Zhang T."/>
            <person name="Gao T."/>
            <person name="Zhang H."/>
        </authorList>
    </citation>
    <scope>NUCLEOTIDE SEQUENCE</scope>
    <source>
        <strain evidence="1">G02</strain>
    </source>
</reference>
<name>A0AAW2K7T8_SESRA</name>
<proteinExistence type="predicted"/>
<evidence type="ECO:0000313" key="1">
    <source>
        <dbReference type="EMBL" id="KAL0303020.1"/>
    </source>
</evidence>
<dbReference type="AlphaFoldDB" id="A0AAW2K7T8"/>
<dbReference type="EMBL" id="JACGWJ010000029">
    <property type="protein sequence ID" value="KAL0303020.1"/>
    <property type="molecule type" value="Genomic_DNA"/>
</dbReference>
<accession>A0AAW2K7T8</accession>
<protein>
    <recommendedName>
        <fullName evidence="2">Copia protein</fullName>
    </recommendedName>
</protein>